<evidence type="ECO:0000313" key="2">
    <source>
        <dbReference type="EMBL" id="MBD2843971.1"/>
    </source>
</evidence>
<organism evidence="2 3">
    <name type="scientific">Paenibacillus sabuli</name>
    <dbReference type="NCBI Taxonomy" id="2772509"/>
    <lineage>
        <taxon>Bacteria</taxon>
        <taxon>Bacillati</taxon>
        <taxon>Bacillota</taxon>
        <taxon>Bacilli</taxon>
        <taxon>Bacillales</taxon>
        <taxon>Paenibacillaceae</taxon>
        <taxon>Paenibacillus</taxon>
    </lineage>
</organism>
<dbReference type="Pfam" id="PF13328">
    <property type="entry name" value="HD_4"/>
    <property type="match status" value="1"/>
</dbReference>
<dbReference type="EMBL" id="JACXIZ010000007">
    <property type="protein sequence ID" value="MBD2843971.1"/>
    <property type="molecule type" value="Genomic_DNA"/>
</dbReference>
<protein>
    <submittedName>
        <fullName evidence="2">Bifunctional (P)ppGpp synthetase/guanosine-3',5'-bis(Diphosphate) 3'-pyrophosphohydrolase</fullName>
    </submittedName>
</protein>
<comment type="caution">
    <text evidence="2">The sequence shown here is derived from an EMBL/GenBank/DDBJ whole genome shotgun (WGS) entry which is preliminary data.</text>
</comment>
<feature type="domain" description="HD/PDEase" evidence="1">
    <location>
        <begin position="23"/>
        <end position="130"/>
    </location>
</feature>
<proteinExistence type="predicted"/>
<dbReference type="GO" id="GO:0008893">
    <property type="term" value="F:guanosine-3',5'-bis(diphosphate) 3'-diphosphatase activity"/>
    <property type="evidence" value="ECO:0007669"/>
    <property type="project" value="TreeGrafter"/>
</dbReference>
<dbReference type="InterPro" id="IPR052194">
    <property type="entry name" value="MESH1"/>
</dbReference>
<evidence type="ECO:0000313" key="3">
    <source>
        <dbReference type="Proteomes" id="UP000621560"/>
    </source>
</evidence>
<dbReference type="CDD" id="cd00077">
    <property type="entry name" value="HDc"/>
    <property type="match status" value="1"/>
</dbReference>
<dbReference type="SUPFAM" id="SSF109604">
    <property type="entry name" value="HD-domain/PDEase-like"/>
    <property type="match status" value="1"/>
</dbReference>
<sequence>MRQLDEGIEFAARAHKGQLRKGTDTPYISHPYGVAMILLQAGCKEEVVLAGLLHDTLEDTETTEDDLLRRFGSEVLRLVKGASEPDKGASWEDRKQHTLDFLRSADLDLRLLACADKLHNLRSVRREMETLQDRVWDRFKRGYDQQKWYYTGLVESLKYASRFPLLELLEAEVEAVFGSG</sequence>
<dbReference type="RefSeq" id="WP_190914209.1">
    <property type="nucleotide sequence ID" value="NZ_JACXIZ010000007.1"/>
</dbReference>
<reference evidence="2" key="1">
    <citation type="submission" date="2020-09" db="EMBL/GenBank/DDBJ databases">
        <title>A novel bacterium of genus Paenibacillus, isolated from South China Sea.</title>
        <authorList>
            <person name="Huang H."/>
            <person name="Mo K."/>
            <person name="Hu Y."/>
        </authorList>
    </citation>
    <scope>NUCLEOTIDE SEQUENCE</scope>
    <source>
        <strain evidence="2">IB182496</strain>
    </source>
</reference>
<dbReference type="InterPro" id="IPR003607">
    <property type="entry name" value="HD/PDEase_dom"/>
</dbReference>
<gene>
    <name evidence="2" type="ORF">IDH44_02095</name>
</gene>
<name>A0A927BNU5_9BACL</name>
<keyword evidence="3" id="KW-1185">Reference proteome</keyword>
<evidence type="ECO:0000259" key="1">
    <source>
        <dbReference type="SMART" id="SM00471"/>
    </source>
</evidence>
<dbReference type="AlphaFoldDB" id="A0A927BNU5"/>
<accession>A0A927BNU5</accession>
<dbReference type="Gene3D" id="1.10.3210.10">
    <property type="entry name" value="Hypothetical protein af1432"/>
    <property type="match status" value="1"/>
</dbReference>
<dbReference type="Proteomes" id="UP000621560">
    <property type="component" value="Unassembled WGS sequence"/>
</dbReference>
<dbReference type="PANTHER" id="PTHR46246">
    <property type="entry name" value="GUANOSINE-3',5'-BIS(DIPHOSPHATE) 3'-PYROPHOSPHOHYDROLASE MESH1"/>
    <property type="match status" value="1"/>
</dbReference>
<dbReference type="PANTHER" id="PTHR46246:SF1">
    <property type="entry name" value="GUANOSINE-3',5'-BIS(DIPHOSPHATE) 3'-PYROPHOSPHOHYDROLASE MESH1"/>
    <property type="match status" value="1"/>
</dbReference>
<dbReference type="SMART" id="SM00471">
    <property type="entry name" value="HDc"/>
    <property type="match status" value="1"/>
</dbReference>